<reference evidence="2" key="1">
    <citation type="submission" date="2022-11" db="UniProtKB">
        <authorList>
            <consortium name="WormBaseParasite"/>
        </authorList>
    </citation>
    <scope>IDENTIFICATION</scope>
</reference>
<evidence type="ECO:0000313" key="2">
    <source>
        <dbReference type="WBParaSite" id="PSU_v2.g1506.t1"/>
    </source>
</evidence>
<organism evidence="1 2">
    <name type="scientific">Panagrolaimus superbus</name>
    <dbReference type="NCBI Taxonomy" id="310955"/>
    <lineage>
        <taxon>Eukaryota</taxon>
        <taxon>Metazoa</taxon>
        <taxon>Ecdysozoa</taxon>
        <taxon>Nematoda</taxon>
        <taxon>Chromadorea</taxon>
        <taxon>Rhabditida</taxon>
        <taxon>Tylenchina</taxon>
        <taxon>Panagrolaimomorpha</taxon>
        <taxon>Panagrolaimoidea</taxon>
        <taxon>Panagrolaimidae</taxon>
        <taxon>Panagrolaimus</taxon>
    </lineage>
</organism>
<keyword evidence="1" id="KW-1185">Reference proteome</keyword>
<dbReference type="WBParaSite" id="PSU_v2.g1506.t1">
    <property type="protein sequence ID" value="PSU_v2.g1506.t1"/>
    <property type="gene ID" value="PSU_v2.g1506"/>
</dbReference>
<name>A0A914Y6I6_9BILA</name>
<accession>A0A914Y6I6</accession>
<evidence type="ECO:0000313" key="1">
    <source>
        <dbReference type="Proteomes" id="UP000887577"/>
    </source>
</evidence>
<dbReference type="AlphaFoldDB" id="A0A914Y6I6"/>
<dbReference type="Proteomes" id="UP000887577">
    <property type="component" value="Unplaced"/>
</dbReference>
<sequence>MGFQQTNNVEYHPITPIGNEPLQFNINSGQTYLVLSSNYLVTRFKLTKKELGKQVNITNADCVSFIQGFCGTFIKNLRVSFNGKSVYNGNDLYAYNSYLRRRLGLGVSRNQGELEAAGYYEDGLDQLSGSGFEARRSLYENGASFESICTLDCDIFRQKKLLLNQVKVDIEITPHLLLCFIKHN</sequence>
<protein>
    <submittedName>
        <fullName evidence="2">Uncharacterized protein</fullName>
    </submittedName>
</protein>
<proteinExistence type="predicted"/>